<dbReference type="Proteomes" id="UP000800235">
    <property type="component" value="Unassembled WGS sequence"/>
</dbReference>
<name>A0A9P4NGJ2_9PEZI</name>
<keyword evidence="6" id="KW-0418">Kinase</keyword>
<organism evidence="6 7">
    <name type="scientific">Tothia fuscella</name>
    <dbReference type="NCBI Taxonomy" id="1048955"/>
    <lineage>
        <taxon>Eukaryota</taxon>
        <taxon>Fungi</taxon>
        <taxon>Dikarya</taxon>
        <taxon>Ascomycota</taxon>
        <taxon>Pezizomycotina</taxon>
        <taxon>Dothideomycetes</taxon>
        <taxon>Pleosporomycetidae</taxon>
        <taxon>Venturiales</taxon>
        <taxon>Cylindrosympodiaceae</taxon>
        <taxon>Tothia</taxon>
    </lineage>
</organism>
<evidence type="ECO:0000259" key="5">
    <source>
        <dbReference type="PROSITE" id="PS50011"/>
    </source>
</evidence>
<evidence type="ECO:0000256" key="2">
    <source>
        <dbReference type="ARBA" id="ARBA00023006"/>
    </source>
</evidence>
<dbReference type="PROSITE" id="PS50011">
    <property type="entry name" value="PROTEIN_KINASE_DOM"/>
    <property type="match status" value="1"/>
</dbReference>
<dbReference type="SUPFAM" id="SSF56112">
    <property type="entry name" value="Protein kinase-like (PK-like)"/>
    <property type="match status" value="1"/>
</dbReference>
<dbReference type="Pfam" id="PF00069">
    <property type="entry name" value="Pkinase"/>
    <property type="match status" value="1"/>
</dbReference>
<keyword evidence="4" id="KW-1133">Transmembrane helix</keyword>
<dbReference type="InterPro" id="IPR045269">
    <property type="entry name" value="Atg1-like"/>
</dbReference>
<feature type="domain" description="Protein kinase" evidence="5">
    <location>
        <begin position="21"/>
        <end position="351"/>
    </location>
</feature>
<keyword evidence="6" id="KW-0808">Transferase</keyword>
<dbReference type="PROSITE" id="PS00108">
    <property type="entry name" value="PROTEIN_KINASE_ST"/>
    <property type="match status" value="1"/>
</dbReference>
<dbReference type="EMBL" id="MU007110">
    <property type="protein sequence ID" value="KAF2420341.1"/>
    <property type="molecule type" value="Genomic_DNA"/>
</dbReference>
<comment type="caution">
    <text evidence="6">The sequence shown here is derived from an EMBL/GenBank/DDBJ whole genome shotgun (WGS) entry which is preliminary data.</text>
</comment>
<dbReference type="AlphaFoldDB" id="A0A9P4NGJ2"/>
<gene>
    <name evidence="6" type="ORF">EJ08DRAFT_598428</name>
</gene>
<feature type="transmembrane region" description="Helical" evidence="4">
    <location>
        <begin position="261"/>
        <end position="283"/>
    </location>
</feature>
<dbReference type="InterPro" id="IPR000719">
    <property type="entry name" value="Prot_kinase_dom"/>
</dbReference>
<protein>
    <recommendedName>
        <fullName evidence="3">Autophagy-related protein 1</fullName>
    </recommendedName>
</protein>
<evidence type="ECO:0000256" key="3">
    <source>
        <dbReference type="ARBA" id="ARBA00030237"/>
    </source>
</evidence>
<keyword evidence="4" id="KW-0472">Membrane</keyword>
<evidence type="ECO:0000313" key="7">
    <source>
        <dbReference type="Proteomes" id="UP000800235"/>
    </source>
</evidence>
<reference evidence="6" key="1">
    <citation type="journal article" date="2020" name="Stud. Mycol.">
        <title>101 Dothideomycetes genomes: a test case for predicting lifestyles and emergence of pathogens.</title>
        <authorList>
            <person name="Haridas S."/>
            <person name="Albert R."/>
            <person name="Binder M."/>
            <person name="Bloem J."/>
            <person name="Labutti K."/>
            <person name="Salamov A."/>
            <person name="Andreopoulos B."/>
            <person name="Baker S."/>
            <person name="Barry K."/>
            <person name="Bills G."/>
            <person name="Bluhm B."/>
            <person name="Cannon C."/>
            <person name="Castanera R."/>
            <person name="Culley D."/>
            <person name="Daum C."/>
            <person name="Ezra D."/>
            <person name="Gonzalez J."/>
            <person name="Henrissat B."/>
            <person name="Kuo A."/>
            <person name="Liang C."/>
            <person name="Lipzen A."/>
            <person name="Lutzoni F."/>
            <person name="Magnuson J."/>
            <person name="Mondo S."/>
            <person name="Nolan M."/>
            <person name="Ohm R."/>
            <person name="Pangilinan J."/>
            <person name="Park H.-J."/>
            <person name="Ramirez L."/>
            <person name="Alfaro M."/>
            <person name="Sun H."/>
            <person name="Tritt A."/>
            <person name="Yoshinaga Y."/>
            <person name="Zwiers L.-H."/>
            <person name="Turgeon B."/>
            <person name="Goodwin S."/>
            <person name="Spatafora J."/>
            <person name="Crous P."/>
            <person name="Grigoriev I."/>
        </authorList>
    </citation>
    <scope>NUCLEOTIDE SEQUENCE</scope>
    <source>
        <strain evidence="6">CBS 130266</strain>
    </source>
</reference>
<dbReference type="SMART" id="SM00220">
    <property type="entry name" value="S_TKc"/>
    <property type="match status" value="1"/>
</dbReference>
<dbReference type="InterPro" id="IPR008271">
    <property type="entry name" value="Ser/Thr_kinase_AS"/>
</dbReference>
<keyword evidence="4" id="KW-0812">Transmembrane</keyword>
<accession>A0A9P4NGJ2</accession>
<sequence>MSPQPPIHIKEFRSSEEPYQILPGRTLGTGRWSNVLLATPSQSSSSIVPHHDDGFLTPPASPTTPKTVGQLASEKRPEFYAIKTAANRACIAALRHEATILTYLSTKRDHHMHIVTFHGYDESQNGLVFTAMPTSLETVITNNLASQNESNRTSTLATILPPMIKSLVSSLAWLHNTGIVHGDIKPGNILLKSTGPFDQNADILKGPFQQLLADFTSSFGLVDTIMYDPSTYAVHGGGTYEYLAPELLSKPYPPPAKPADVYAMAITILTVIIGASPFSCAAGNRFRLLDMIKAGQPLEYAQRDHLSADRIFDVAMAVKRSSGMDVLRMLKKALRKDPAERLSAKDWYGEF</sequence>
<evidence type="ECO:0000313" key="6">
    <source>
        <dbReference type="EMBL" id="KAF2420341.1"/>
    </source>
</evidence>
<comment type="subcellular location">
    <subcellularLocation>
        <location evidence="1">Preautophagosomal structure membrane</location>
        <topology evidence="1">Peripheral membrane protein</topology>
    </subcellularLocation>
</comment>
<evidence type="ECO:0000256" key="1">
    <source>
        <dbReference type="ARBA" id="ARBA00004623"/>
    </source>
</evidence>
<evidence type="ECO:0000256" key="4">
    <source>
        <dbReference type="SAM" id="Phobius"/>
    </source>
</evidence>
<keyword evidence="2" id="KW-0072">Autophagy</keyword>
<dbReference type="GO" id="GO:0034045">
    <property type="term" value="C:phagophore assembly site membrane"/>
    <property type="evidence" value="ECO:0007669"/>
    <property type="project" value="UniProtKB-SubCell"/>
</dbReference>
<dbReference type="GO" id="GO:0005524">
    <property type="term" value="F:ATP binding"/>
    <property type="evidence" value="ECO:0007669"/>
    <property type="project" value="InterPro"/>
</dbReference>
<dbReference type="OrthoDB" id="1668230at2759"/>
<dbReference type="GO" id="GO:0010506">
    <property type="term" value="P:regulation of autophagy"/>
    <property type="evidence" value="ECO:0007669"/>
    <property type="project" value="InterPro"/>
</dbReference>
<keyword evidence="7" id="KW-1185">Reference proteome</keyword>
<dbReference type="GO" id="GO:0004674">
    <property type="term" value="F:protein serine/threonine kinase activity"/>
    <property type="evidence" value="ECO:0007669"/>
    <property type="project" value="InterPro"/>
</dbReference>
<dbReference type="GO" id="GO:0006914">
    <property type="term" value="P:autophagy"/>
    <property type="evidence" value="ECO:0007669"/>
    <property type="project" value="UniProtKB-KW"/>
</dbReference>
<dbReference type="PANTHER" id="PTHR24348">
    <property type="entry name" value="SERINE/THREONINE-PROTEIN KINASE UNC-51-RELATED"/>
    <property type="match status" value="1"/>
</dbReference>
<dbReference type="InterPro" id="IPR011009">
    <property type="entry name" value="Kinase-like_dom_sf"/>
</dbReference>
<dbReference type="Gene3D" id="1.10.510.10">
    <property type="entry name" value="Transferase(Phosphotransferase) domain 1"/>
    <property type="match status" value="1"/>
</dbReference>
<proteinExistence type="predicted"/>